<dbReference type="EMBL" id="CP030118">
    <property type="protein sequence ID" value="QDL11121.1"/>
    <property type="molecule type" value="Genomic_DNA"/>
</dbReference>
<evidence type="ECO:0000259" key="1">
    <source>
        <dbReference type="Pfam" id="PF17172"/>
    </source>
</evidence>
<protein>
    <submittedName>
        <fullName evidence="2">Glutathione S-transferase</fullName>
    </submittedName>
</protein>
<keyword evidence="2" id="KW-0808">Transferase</keyword>
<feature type="domain" description="Thioredoxin-like fold" evidence="1">
    <location>
        <begin position="18"/>
        <end position="106"/>
    </location>
</feature>
<dbReference type="PANTHER" id="PTHR12289:SF41">
    <property type="entry name" value="FAILED AXON CONNECTIONS-RELATED"/>
    <property type="match status" value="1"/>
</dbReference>
<keyword evidence="3" id="KW-1185">Reference proteome</keyword>
<evidence type="ECO:0000313" key="3">
    <source>
        <dbReference type="Proteomes" id="UP000503129"/>
    </source>
</evidence>
<dbReference type="Pfam" id="PF17172">
    <property type="entry name" value="GST_N_4"/>
    <property type="match status" value="1"/>
</dbReference>
<dbReference type="PANTHER" id="PTHR12289">
    <property type="entry name" value="METAXIN RELATED"/>
    <property type="match status" value="1"/>
</dbReference>
<proteinExistence type="predicted"/>
<accession>A0A856MNP6</accession>
<sequence length="113" mass="12928">MMTLYTAPFFEELPSISPACLELETWLRMAKLSYNKVIVTAQSFELAPKGNIYFIDYPVKIVGDAFLIIEMLKQTEAIDLDASLNATERAISLAFRRMFKENTVFLTRIVELP</sequence>
<dbReference type="InterPro" id="IPR050931">
    <property type="entry name" value="Mito_Protein_Transport_Metaxin"/>
</dbReference>
<dbReference type="InterPro" id="IPR012336">
    <property type="entry name" value="Thioredoxin-like_fold"/>
</dbReference>
<name>A0A856MNP6_9CYAN</name>
<organism evidence="2 3">
    <name type="scientific">Brasilonema sennae CENA114</name>
    <dbReference type="NCBI Taxonomy" id="415709"/>
    <lineage>
        <taxon>Bacteria</taxon>
        <taxon>Bacillati</taxon>
        <taxon>Cyanobacteriota</taxon>
        <taxon>Cyanophyceae</taxon>
        <taxon>Nostocales</taxon>
        <taxon>Scytonemataceae</taxon>
        <taxon>Brasilonema</taxon>
        <taxon>Bromeliae group (in: Brasilonema)</taxon>
    </lineage>
</organism>
<dbReference type="Proteomes" id="UP000503129">
    <property type="component" value="Chromosome"/>
</dbReference>
<reference evidence="2 3" key="1">
    <citation type="submission" date="2018-06" db="EMBL/GenBank/DDBJ databases">
        <title>Comparative genomics of Brasilonema spp. strains.</title>
        <authorList>
            <person name="Alvarenga D.O."/>
            <person name="Fiore M.F."/>
            <person name="Varani A.M."/>
        </authorList>
    </citation>
    <scope>NUCLEOTIDE SEQUENCE [LARGE SCALE GENOMIC DNA]</scope>
    <source>
        <strain evidence="2 3">CENA114</strain>
    </source>
</reference>
<dbReference type="AlphaFoldDB" id="A0A856MNP6"/>
<dbReference type="KEGG" id="bsen:DP114_27405"/>
<evidence type="ECO:0000313" key="2">
    <source>
        <dbReference type="EMBL" id="QDL11121.1"/>
    </source>
</evidence>
<dbReference type="GO" id="GO:0005737">
    <property type="term" value="C:cytoplasm"/>
    <property type="evidence" value="ECO:0007669"/>
    <property type="project" value="TreeGrafter"/>
</dbReference>
<dbReference type="GO" id="GO:0016740">
    <property type="term" value="F:transferase activity"/>
    <property type="evidence" value="ECO:0007669"/>
    <property type="project" value="UniProtKB-KW"/>
</dbReference>
<dbReference type="RefSeq" id="WP_169267713.1">
    <property type="nucleotide sequence ID" value="NZ_CAWOXK010000001.1"/>
</dbReference>
<gene>
    <name evidence="2" type="ORF">DP114_27405</name>
</gene>